<dbReference type="SUPFAM" id="SSF56112">
    <property type="entry name" value="Protein kinase-like (PK-like)"/>
    <property type="match status" value="1"/>
</dbReference>
<evidence type="ECO:0000256" key="4">
    <source>
        <dbReference type="ARBA" id="ARBA00022777"/>
    </source>
</evidence>
<keyword evidence="5" id="KW-0067">ATP-binding</keyword>
<evidence type="ECO:0000259" key="7">
    <source>
        <dbReference type="Pfam" id="PF07714"/>
    </source>
</evidence>
<organism evidence="8 9">
    <name type="scientific">Phaseolus coccineus</name>
    <name type="common">Scarlet runner bean</name>
    <name type="synonym">Phaseolus multiflorus</name>
    <dbReference type="NCBI Taxonomy" id="3886"/>
    <lineage>
        <taxon>Eukaryota</taxon>
        <taxon>Viridiplantae</taxon>
        <taxon>Streptophyta</taxon>
        <taxon>Embryophyta</taxon>
        <taxon>Tracheophyta</taxon>
        <taxon>Spermatophyta</taxon>
        <taxon>Magnoliopsida</taxon>
        <taxon>eudicotyledons</taxon>
        <taxon>Gunneridae</taxon>
        <taxon>Pentapetalae</taxon>
        <taxon>rosids</taxon>
        <taxon>fabids</taxon>
        <taxon>Fabales</taxon>
        <taxon>Fabaceae</taxon>
        <taxon>Papilionoideae</taxon>
        <taxon>50 kb inversion clade</taxon>
        <taxon>NPAAA clade</taxon>
        <taxon>indigoferoid/millettioid clade</taxon>
        <taxon>Phaseoleae</taxon>
        <taxon>Phaseolus</taxon>
    </lineage>
</organism>
<dbReference type="EMBL" id="JAYMYR010000001">
    <property type="protein sequence ID" value="KAK7382516.1"/>
    <property type="molecule type" value="Genomic_DNA"/>
</dbReference>
<dbReference type="Proteomes" id="UP001374584">
    <property type="component" value="Unassembled WGS sequence"/>
</dbReference>
<evidence type="ECO:0000256" key="2">
    <source>
        <dbReference type="ARBA" id="ARBA00022679"/>
    </source>
</evidence>
<evidence type="ECO:0000256" key="5">
    <source>
        <dbReference type="ARBA" id="ARBA00022840"/>
    </source>
</evidence>
<keyword evidence="9" id="KW-1185">Reference proteome</keyword>
<name>A0AAN9WYW8_PHACN</name>
<keyword evidence="6" id="KW-0812">Transmembrane</keyword>
<dbReference type="Pfam" id="PF07714">
    <property type="entry name" value="PK_Tyr_Ser-Thr"/>
    <property type="match status" value="1"/>
</dbReference>
<keyword evidence="4" id="KW-0418">Kinase</keyword>
<evidence type="ECO:0000256" key="1">
    <source>
        <dbReference type="ARBA" id="ARBA00022527"/>
    </source>
</evidence>
<proteinExistence type="predicted"/>
<feature type="domain" description="Serine-threonine/tyrosine-protein kinase catalytic" evidence="7">
    <location>
        <begin position="104"/>
        <end position="160"/>
    </location>
</feature>
<dbReference type="Gene3D" id="1.10.510.10">
    <property type="entry name" value="Transferase(Phosphotransferase) domain 1"/>
    <property type="match status" value="1"/>
</dbReference>
<dbReference type="InterPro" id="IPR011009">
    <property type="entry name" value="Kinase-like_dom_sf"/>
</dbReference>
<evidence type="ECO:0000256" key="6">
    <source>
        <dbReference type="SAM" id="Phobius"/>
    </source>
</evidence>
<dbReference type="GO" id="GO:0004674">
    <property type="term" value="F:protein serine/threonine kinase activity"/>
    <property type="evidence" value="ECO:0007669"/>
    <property type="project" value="UniProtKB-KW"/>
</dbReference>
<dbReference type="PANTHER" id="PTHR27002:SF930">
    <property type="entry name" value="RECEPTOR-LIKE SERINE_THREONINE-PROTEIN KINASE"/>
    <property type="match status" value="1"/>
</dbReference>
<dbReference type="AlphaFoldDB" id="A0AAN9WYW8"/>
<sequence length="184" mass="20863">MHGLSTKNVEIVHHQVHVFYRRSTSSAKRTMVDSFTLMIKLASSHFVLFFTLTLFHQSFYFTRNKEWVGEGEVGEVAKVGDVDNGDVAEALDGDKSKTKENIERQLHVLDVTFGYMAPEYAVDGLYSIKSDVFSFGILLLEIICGNKNRALCHGNQTLNLVGYDGVQVHVLEESGFWQYFFVKL</sequence>
<keyword evidence="1" id="KW-0723">Serine/threonine-protein kinase</keyword>
<keyword evidence="2" id="KW-0808">Transferase</keyword>
<reference evidence="8 9" key="1">
    <citation type="submission" date="2024-01" db="EMBL/GenBank/DDBJ databases">
        <title>The genomes of 5 underutilized Papilionoideae crops provide insights into root nodulation and disease resistanc.</title>
        <authorList>
            <person name="Jiang F."/>
        </authorList>
    </citation>
    <scope>NUCLEOTIDE SEQUENCE [LARGE SCALE GENOMIC DNA]</scope>
    <source>
        <strain evidence="8">JINMINGXINNONG_FW02</strain>
        <tissue evidence="8">Leaves</tissue>
    </source>
</reference>
<dbReference type="GO" id="GO:0005886">
    <property type="term" value="C:plasma membrane"/>
    <property type="evidence" value="ECO:0007669"/>
    <property type="project" value="TreeGrafter"/>
</dbReference>
<comment type="caution">
    <text evidence="8">The sequence shown here is derived from an EMBL/GenBank/DDBJ whole genome shotgun (WGS) entry which is preliminary data.</text>
</comment>
<evidence type="ECO:0000256" key="3">
    <source>
        <dbReference type="ARBA" id="ARBA00022741"/>
    </source>
</evidence>
<keyword evidence="6" id="KW-1133">Transmembrane helix</keyword>
<evidence type="ECO:0000313" key="8">
    <source>
        <dbReference type="EMBL" id="KAK7382516.1"/>
    </source>
</evidence>
<dbReference type="InterPro" id="IPR001245">
    <property type="entry name" value="Ser-Thr/Tyr_kinase_cat_dom"/>
</dbReference>
<keyword evidence="6" id="KW-0472">Membrane</keyword>
<dbReference type="GO" id="GO:0005524">
    <property type="term" value="F:ATP binding"/>
    <property type="evidence" value="ECO:0007669"/>
    <property type="project" value="UniProtKB-KW"/>
</dbReference>
<protein>
    <recommendedName>
        <fullName evidence="7">Serine-threonine/tyrosine-protein kinase catalytic domain-containing protein</fullName>
    </recommendedName>
</protein>
<keyword evidence="3" id="KW-0547">Nucleotide-binding</keyword>
<feature type="transmembrane region" description="Helical" evidence="6">
    <location>
        <begin position="35"/>
        <end position="55"/>
    </location>
</feature>
<dbReference type="PANTHER" id="PTHR27002">
    <property type="entry name" value="RECEPTOR-LIKE SERINE/THREONINE-PROTEIN KINASE SD1-8"/>
    <property type="match status" value="1"/>
</dbReference>
<gene>
    <name evidence="8" type="ORF">VNO80_01375</name>
</gene>
<evidence type="ECO:0000313" key="9">
    <source>
        <dbReference type="Proteomes" id="UP001374584"/>
    </source>
</evidence>
<accession>A0AAN9WYW8</accession>